<keyword evidence="2" id="KW-1185">Reference proteome</keyword>
<sequence length="107" mass="11504">MHRVASCNKLTLVELPPFESYTTAASRPYRSDPIGMLVMRMLWLIPALFAPKSSDVIDTAAENTNPELTPIKAVPMRNTASLPDIASKKKAIGAGTIAMASHPVLGK</sequence>
<reference evidence="2" key="1">
    <citation type="submission" date="2016-06" db="EMBL/GenBank/DDBJ databases">
        <title>Parallel loss of symbiosis genes in relatives of nitrogen-fixing non-legume Parasponia.</title>
        <authorList>
            <person name="Van Velzen R."/>
            <person name="Holmer R."/>
            <person name="Bu F."/>
            <person name="Rutten L."/>
            <person name="Van Zeijl A."/>
            <person name="Liu W."/>
            <person name="Santuari L."/>
            <person name="Cao Q."/>
            <person name="Sharma T."/>
            <person name="Shen D."/>
            <person name="Roswanjaya Y."/>
            <person name="Wardhani T."/>
            <person name="Kalhor M.S."/>
            <person name="Jansen J."/>
            <person name="Van den Hoogen J."/>
            <person name="Gungor B."/>
            <person name="Hartog M."/>
            <person name="Hontelez J."/>
            <person name="Verver J."/>
            <person name="Yang W.-C."/>
            <person name="Schijlen E."/>
            <person name="Repin R."/>
            <person name="Schilthuizen M."/>
            <person name="Schranz E."/>
            <person name="Heidstra R."/>
            <person name="Miyata K."/>
            <person name="Fedorova E."/>
            <person name="Kohlen W."/>
            <person name="Bisseling T."/>
            <person name="Smit S."/>
            <person name="Geurts R."/>
        </authorList>
    </citation>
    <scope>NUCLEOTIDE SEQUENCE [LARGE SCALE GENOMIC DNA]</scope>
    <source>
        <strain evidence="2">cv. RG33-2</strain>
    </source>
</reference>
<protein>
    <submittedName>
        <fullName evidence="1">Uncharacterized protein</fullName>
    </submittedName>
</protein>
<evidence type="ECO:0000313" key="1">
    <source>
        <dbReference type="EMBL" id="PON87479.1"/>
    </source>
</evidence>
<organism evidence="1 2">
    <name type="scientific">Trema orientale</name>
    <name type="common">Charcoal tree</name>
    <name type="synonym">Celtis orientalis</name>
    <dbReference type="NCBI Taxonomy" id="63057"/>
    <lineage>
        <taxon>Eukaryota</taxon>
        <taxon>Viridiplantae</taxon>
        <taxon>Streptophyta</taxon>
        <taxon>Embryophyta</taxon>
        <taxon>Tracheophyta</taxon>
        <taxon>Spermatophyta</taxon>
        <taxon>Magnoliopsida</taxon>
        <taxon>eudicotyledons</taxon>
        <taxon>Gunneridae</taxon>
        <taxon>Pentapetalae</taxon>
        <taxon>rosids</taxon>
        <taxon>fabids</taxon>
        <taxon>Rosales</taxon>
        <taxon>Cannabaceae</taxon>
        <taxon>Trema</taxon>
    </lineage>
</organism>
<dbReference type="Proteomes" id="UP000237000">
    <property type="component" value="Unassembled WGS sequence"/>
</dbReference>
<accession>A0A2P5EPN9</accession>
<name>A0A2P5EPN9_TREOI</name>
<dbReference type="EMBL" id="JXTC01000116">
    <property type="protein sequence ID" value="PON87479.1"/>
    <property type="molecule type" value="Genomic_DNA"/>
</dbReference>
<dbReference type="OrthoDB" id="10277746at2759"/>
<proteinExistence type="predicted"/>
<evidence type="ECO:0000313" key="2">
    <source>
        <dbReference type="Proteomes" id="UP000237000"/>
    </source>
</evidence>
<comment type="caution">
    <text evidence="1">The sequence shown here is derived from an EMBL/GenBank/DDBJ whole genome shotgun (WGS) entry which is preliminary data.</text>
</comment>
<dbReference type="InParanoid" id="A0A2P5EPN9"/>
<gene>
    <name evidence="1" type="ORF">TorRG33x02_166570</name>
</gene>
<dbReference type="AlphaFoldDB" id="A0A2P5EPN9"/>